<evidence type="ECO:0000256" key="1">
    <source>
        <dbReference type="SAM" id="Phobius"/>
    </source>
</evidence>
<protein>
    <submittedName>
        <fullName evidence="2">Uncharacterized protein</fullName>
    </submittedName>
</protein>
<gene>
    <name evidence="2" type="ORF">KL86DPRO_11339</name>
</gene>
<proteinExistence type="predicted"/>
<keyword evidence="1" id="KW-0472">Membrane</keyword>
<evidence type="ECO:0000313" key="2">
    <source>
        <dbReference type="EMBL" id="SBV98147.1"/>
    </source>
</evidence>
<keyword evidence="1" id="KW-1133">Transmembrane helix</keyword>
<dbReference type="AlphaFoldDB" id="A0A212JFD1"/>
<keyword evidence="1" id="KW-0812">Transmembrane</keyword>
<name>A0A212JFD1_9DELT</name>
<dbReference type="EMBL" id="FLUQ01000001">
    <property type="protein sequence ID" value="SBV98147.1"/>
    <property type="molecule type" value="Genomic_DNA"/>
</dbReference>
<organism evidence="2">
    <name type="scientific">uncultured delta proteobacterium</name>
    <dbReference type="NCBI Taxonomy" id="34034"/>
    <lineage>
        <taxon>Bacteria</taxon>
        <taxon>Deltaproteobacteria</taxon>
        <taxon>environmental samples</taxon>
    </lineage>
</organism>
<reference evidence="2" key="1">
    <citation type="submission" date="2016-04" db="EMBL/GenBank/DDBJ databases">
        <authorList>
            <person name="Evans L.H."/>
            <person name="Alamgir A."/>
            <person name="Owens N."/>
            <person name="Weber N.D."/>
            <person name="Virtaneva K."/>
            <person name="Barbian K."/>
            <person name="Babar A."/>
            <person name="Rosenke K."/>
        </authorList>
    </citation>
    <scope>NUCLEOTIDE SEQUENCE</scope>
    <source>
        <strain evidence="2">86</strain>
    </source>
</reference>
<sequence length="123" mass="14168">MVQGRFFCGGAILAFVFLGGASTKIFAVLLPRIIPVNFFHLIYICGLFCKISTLIDPYFLNFLFFKGAAKLPLLKYKPLVYSVSQQCGKQHFKHHIRMVFFHCIFLLHNLWSFSSQASRCWPV</sequence>
<accession>A0A212JFD1</accession>
<feature type="transmembrane region" description="Helical" evidence="1">
    <location>
        <begin position="39"/>
        <end position="65"/>
    </location>
</feature>